<evidence type="ECO:0000259" key="15">
    <source>
        <dbReference type="Pfam" id="PF01529"/>
    </source>
</evidence>
<accession>A0AA39IFX0</accession>
<keyword evidence="12 13" id="KW-0326">Glycosidase</keyword>
<evidence type="ECO:0000259" key="16">
    <source>
        <dbReference type="Pfam" id="PF13925"/>
    </source>
</evidence>
<dbReference type="InterPro" id="IPR001661">
    <property type="entry name" value="Glyco_hydro_37"/>
</dbReference>
<keyword evidence="10 14" id="KW-0472">Membrane</keyword>
<dbReference type="InterPro" id="IPR018232">
    <property type="entry name" value="Glyco_hydro_37_CS"/>
</dbReference>
<feature type="transmembrane region" description="Helical" evidence="14">
    <location>
        <begin position="194"/>
        <end position="216"/>
    </location>
</feature>
<comment type="subcellular location">
    <subcellularLocation>
        <location evidence="2">Cytoplasm</location>
        <location evidence="2">Cytoskeleton</location>
    </subcellularLocation>
    <subcellularLocation>
        <location evidence="1">Membrane</location>
        <topology evidence="1">Multi-pass membrane protein</topology>
    </subcellularLocation>
</comment>
<keyword evidence="9 14" id="KW-1133">Transmembrane helix</keyword>
<evidence type="ECO:0000256" key="6">
    <source>
        <dbReference type="ARBA" id="ARBA00022490"/>
    </source>
</evidence>
<keyword evidence="8 13" id="KW-0378">Hydrolase</keyword>
<dbReference type="EMBL" id="JAUCMV010000001">
    <property type="protein sequence ID" value="KAK0423622.1"/>
    <property type="molecule type" value="Genomic_DNA"/>
</dbReference>
<reference evidence="17" key="1">
    <citation type="submission" date="2023-06" db="EMBL/GenBank/DDBJ databases">
        <title>Genomic analysis of the entomopathogenic nematode Steinernema hermaphroditum.</title>
        <authorList>
            <person name="Schwarz E.M."/>
            <person name="Heppert J.K."/>
            <person name="Baniya A."/>
            <person name="Schwartz H.T."/>
            <person name="Tan C.-H."/>
            <person name="Antoshechkin I."/>
            <person name="Sternberg P.W."/>
            <person name="Goodrich-Blair H."/>
            <person name="Dillman A.R."/>
        </authorList>
    </citation>
    <scope>NUCLEOTIDE SEQUENCE</scope>
    <source>
        <strain evidence="17">PS9179</strain>
        <tissue evidence="17">Whole animal</tissue>
    </source>
</reference>
<evidence type="ECO:0000313" key="18">
    <source>
        <dbReference type="Proteomes" id="UP001175271"/>
    </source>
</evidence>
<dbReference type="GO" id="GO:0008017">
    <property type="term" value="F:microtubule binding"/>
    <property type="evidence" value="ECO:0007669"/>
    <property type="project" value="InterPro"/>
</dbReference>
<dbReference type="Pfam" id="PF01529">
    <property type="entry name" value="DHHC"/>
    <property type="match status" value="1"/>
</dbReference>
<evidence type="ECO:0000256" key="12">
    <source>
        <dbReference type="ARBA" id="ARBA00023295"/>
    </source>
</evidence>
<dbReference type="SUPFAM" id="SSF48208">
    <property type="entry name" value="Six-hairpin glycosidases"/>
    <property type="match status" value="1"/>
</dbReference>
<dbReference type="GO" id="GO:0016409">
    <property type="term" value="F:palmitoyltransferase activity"/>
    <property type="evidence" value="ECO:0007669"/>
    <property type="project" value="InterPro"/>
</dbReference>
<evidence type="ECO:0000256" key="3">
    <source>
        <dbReference type="ARBA" id="ARBA00005615"/>
    </source>
</evidence>
<dbReference type="AlphaFoldDB" id="A0AA39IFX0"/>
<keyword evidence="11" id="KW-0206">Cytoskeleton</keyword>
<dbReference type="Pfam" id="PF01204">
    <property type="entry name" value="Trehalase"/>
    <property type="match status" value="1"/>
</dbReference>
<feature type="domain" description="Katanin p80 subunit C-terminal" evidence="16">
    <location>
        <begin position="1115"/>
        <end position="1240"/>
    </location>
</feature>
<dbReference type="Proteomes" id="UP001175271">
    <property type="component" value="Unassembled WGS sequence"/>
</dbReference>
<comment type="catalytic activity">
    <reaction evidence="13">
        <text>alpha,alpha-trehalose + H2O = alpha-D-glucose + beta-D-glucose</text>
        <dbReference type="Rhea" id="RHEA:32675"/>
        <dbReference type="ChEBI" id="CHEBI:15377"/>
        <dbReference type="ChEBI" id="CHEBI:15903"/>
        <dbReference type="ChEBI" id="CHEBI:16551"/>
        <dbReference type="ChEBI" id="CHEBI:17925"/>
        <dbReference type="EC" id="3.2.1.28"/>
    </reaction>
</comment>
<comment type="similarity">
    <text evidence="3 13">Belongs to the glycosyl hydrolase 37 family.</text>
</comment>
<dbReference type="GO" id="GO:0005993">
    <property type="term" value="P:trehalose catabolic process"/>
    <property type="evidence" value="ECO:0007669"/>
    <property type="project" value="TreeGrafter"/>
</dbReference>
<dbReference type="GO" id="GO:0004555">
    <property type="term" value="F:alpha,alpha-trehalase activity"/>
    <property type="evidence" value="ECO:0007669"/>
    <property type="project" value="UniProtKB-EC"/>
</dbReference>
<dbReference type="GO" id="GO:0016020">
    <property type="term" value="C:membrane"/>
    <property type="evidence" value="ECO:0007669"/>
    <property type="project" value="UniProtKB-SubCell"/>
</dbReference>
<name>A0AA39IFX0_9BILA</name>
<dbReference type="InterPro" id="IPR001594">
    <property type="entry name" value="Palmitoyltrfase_DHHC"/>
</dbReference>
<evidence type="ECO:0000256" key="5">
    <source>
        <dbReference type="ARBA" id="ARBA00019905"/>
    </source>
</evidence>
<proteinExistence type="inferred from homology"/>
<feature type="domain" description="Palmitoyltransferase DHHC" evidence="15">
    <location>
        <begin position="109"/>
        <end position="232"/>
    </location>
</feature>
<dbReference type="PROSITE" id="PS00927">
    <property type="entry name" value="TREHALASE_1"/>
    <property type="match status" value="1"/>
</dbReference>
<evidence type="ECO:0000256" key="2">
    <source>
        <dbReference type="ARBA" id="ARBA00004245"/>
    </source>
</evidence>
<dbReference type="Gene3D" id="1.50.10.10">
    <property type="match status" value="1"/>
</dbReference>
<dbReference type="InterPro" id="IPR008928">
    <property type="entry name" value="6-hairpin_glycosidase_sf"/>
</dbReference>
<comment type="caution">
    <text evidence="17">The sequence shown here is derived from an EMBL/GenBank/DDBJ whole genome shotgun (WGS) entry which is preliminary data.</text>
</comment>
<evidence type="ECO:0000256" key="9">
    <source>
        <dbReference type="ARBA" id="ARBA00022989"/>
    </source>
</evidence>
<dbReference type="Pfam" id="PF13925">
    <property type="entry name" value="Katanin_con80"/>
    <property type="match status" value="1"/>
</dbReference>
<keyword evidence="7 14" id="KW-0812">Transmembrane</keyword>
<evidence type="ECO:0000256" key="10">
    <source>
        <dbReference type="ARBA" id="ARBA00023136"/>
    </source>
</evidence>
<evidence type="ECO:0000256" key="7">
    <source>
        <dbReference type="ARBA" id="ARBA00022692"/>
    </source>
</evidence>
<evidence type="ECO:0000256" key="13">
    <source>
        <dbReference type="RuleBase" id="RU361180"/>
    </source>
</evidence>
<dbReference type="InterPro" id="IPR012341">
    <property type="entry name" value="6hp_glycosidase-like_sf"/>
</dbReference>
<dbReference type="PANTHER" id="PTHR23403:SF12">
    <property type="entry name" value="TREHALASE"/>
    <property type="match status" value="1"/>
</dbReference>
<dbReference type="InterPro" id="IPR028021">
    <property type="entry name" value="Katanin_C-terminal"/>
</dbReference>
<keyword evidence="6" id="KW-0963">Cytoplasm</keyword>
<sequence>MTPEPWISHPWVSSDDLRELKRKRTFAECYGSVSGSRSLIAIALLFYQSTVIHLTLWPVLNGLSSVWLLCHLFVIICAVRWNFEAASTGPGFVRRGWMREKKKELRECLQFCGVCDGFKPPRSHHCRKCGRCVLKMDHHCPWINTCVGHQNVIPFTKFLVAAVLGSVHSSYVLYEGVLYGMAEKPEERMSQRQLTFTMFCLGFASSVVVLVGYLLYRQIMELLTNRTNVESYIEEKALTYRRESDPKFVWPYDRGYFKNVSEVFFESPGNGFFFPVIDGCGQFALSVEQMRQKLIKRRSTKVVQIAEPLRFKFHLAELFDRLWLSESVVKVKKAELWMITRFTDHHLYGHRMCLSMGLPNSIIFDAITRPRPGSVRSLCFAPVVPQPPVDGLFFFVPSFSIRLLSQTRPSPQIYVDGPILTAVQDAHLYPDSKYFVDMSLKVDPVTTLKNFYELGDSVQKRDVLQKFIDAHFDPPGSELIESYPEDWVPFPASFLKIEDYHLRRWALHLHRIWRDLCRRVKEDVRDHQELFSLLYVPHPFVIPGGRFREFYYWDSYWILKGLLFSEMFDTAKGMIRNLAYMVDHHGFVPNGGRVYYLLRSQPPLLTPMVYEYYLATGDLEFVQEVLPLLEKEYEFWETHRSQIYHDPETKKELFSYFQYRVNMKTPRPESYREDMELVKDLETDDERHLMWSNVASAAETGWDFSTRWFAQSGPAMHDMKSIRTTSIVPVDLNAFVCVNARILGSFYEIAGRPDKVHAYQRRYERAKLEMKELHWNETDGIWYDYDIEFGTHSNTYYVSNAAPLYAKCYDDEDDVTPRKVYAYLEREGVLSFTKGLPTSLAMGSEQQWDKENAWPPMVHMVIEGFRTTGDPFLMKVAENMATSWLTLSYRSFIQTHAMFEKYNVSAKTEECSAGSGGEYEVQTGFGWTNGVILDLLDKYGDKMHSSAPRPLAALSSLILNVRRPGSQFAAFVARAQGCTNRHESQASNWTTPFSSSKCNCRFGSFAAGSPTHDKSRSGVYSWRWYSKNGCEDKSFDVACWRATTFTRRTKSSFDIAQPCYQQILNSPAEKPLQNKRASYFGAPTDTAQSKSITIWSCDGHSRIHNHDGMPRTRAVVRTLQTRGINEALAEAIETGDTALLSEVIRKINANPKLWTISLCSRIASHLRKVLSERNEVYVDAGLEALQTIVSSFGDLLRQTAVTNPSDIGVNVAAEERQVRCIKCIEALREIRINQPFLERRMCPDRRLKFNALMEIFDNKIETL</sequence>
<evidence type="ECO:0000313" key="17">
    <source>
        <dbReference type="EMBL" id="KAK0423622.1"/>
    </source>
</evidence>
<dbReference type="PANTHER" id="PTHR23403">
    <property type="entry name" value="TREHALASE"/>
    <property type="match status" value="1"/>
</dbReference>
<organism evidence="17 18">
    <name type="scientific">Steinernema hermaphroditum</name>
    <dbReference type="NCBI Taxonomy" id="289476"/>
    <lineage>
        <taxon>Eukaryota</taxon>
        <taxon>Metazoa</taxon>
        <taxon>Ecdysozoa</taxon>
        <taxon>Nematoda</taxon>
        <taxon>Chromadorea</taxon>
        <taxon>Rhabditida</taxon>
        <taxon>Tylenchina</taxon>
        <taxon>Panagrolaimomorpha</taxon>
        <taxon>Strongyloidoidea</taxon>
        <taxon>Steinernematidae</taxon>
        <taxon>Steinernema</taxon>
    </lineage>
</organism>
<evidence type="ECO:0000256" key="8">
    <source>
        <dbReference type="ARBA" id="ARBA00022801"/>
    </source>
</evidence>
<dbReference type="PRINTS" id="PR00744">
    <property type="entry name" value="GLHYDRLASE37"/>
</dbReference>
<evidence type="ECO:0000256" key="14">
    <source>
        <dbReference type="SAM" id="Phobius"/>
    </source>
</evidence>
<keyword evidence="18" id="KW-1185">Reference proteome</keyword>
<protein>
    <recommendedName>
        <fullName evidence="5 13">Trehalase</fullName>
        <ecNumber evidence="4 13">3.2.1.28</ecNumber>
    </recommendedName>
    <alternativeName>
        <fullName evidence="13">Alpha-trehalose glucohydrolase</fullName>
    </alternativeName>
</protein>
<evidence type="ECO:0000256" key="1">
    <source>
        <dbReference type="ARBA" id="ARBA00004141"/>
    </source>
</evidence>
<evidence type="ECO:0000256" key="11">
    <source>
        <dbReference type="ARBA" id="ARBA00023212"/>
    </source>
</evidence>
<dbReference type="EC" id="3.2.1.28" evidence="4 13"/>
<evidence type="ECO:0000256" key="4">
    <source>
        <dbReference type="ARBA" id="ARBA00012757"/>
    </source>
</evidence>
<gene>
    <name evidence="17" type="ORF">QR680_008240</name>
</gene>
<dbReference type="GO" id="GO:0005856">
    <property type="term" value="C:cytoskeleton"/>
    <property type="evidence" value="ECO:0007669"/>
    <property type="project" value="UniProtKB-SubCell"/>
</dbReference>
<dbReference type="PROSITE" id="PS50216">
    <property type="entry name" value="DHHC"/>
    <property type="match status" value="1"/>
</dbReference>